<evidence type="ECO:0000313" key="1">
    <source>
        <dbReference type="EMBL" id="RWX48410.1"/>
    </source>
</evidence>
<name>A0A3S4TDV7_9BACT</name>
<sequence>MKTLYLEIDNSLYKIILSMLRGLPRNKIKIIEEKSQTQPADIMQYAGQIEWPMDGVEYQRKIRDEEW</sequence>
<proteinExistence type="predicted"/>
<comment type="caution">
    <text evidence="1">The sequence shown here is derived from an EMBL/GenBank/DDBJ whole genome shotgun (WGS) entry which is preliminary data.</text>
</comment>
<evidence type="ECO:0000313" key="2">
    <source>
        <dbReference type="Proteomes" id="UP000288086"/>
    </source>
</evidence>
<protein>
    <submittedName>
        <fullName evidence="1">Uncharacterized protein</fullName>
    </submittedName>
</protein>
<dbReference type="AlphaFoldDB" id="A0A3S4TDV7"/>
<dbReference type="EMBL" id="MTKP01000155">
    <property type="protein sequence ID" value="RWX48410.1"/>
    <property type="molecule type" value="Genomic_DNA"/>
</dbReference>
<dbReference type="Proteomes" id="UP000288086">
    <property type="component" value="Unassembled WGS sequence"/>
</dbReference>
<accession>A0A3S4TDV7</accession>
<reference evidence="1 2" key="1">
    <citation type="submission" date="2017-01" db="EMBL/GenBank/DDBJ databases">
        <title>The cable genome- insights into the physiology and evolution of filamentous bacteria capable of sulfide oxidation via long distance electron transfer.</title>
        <authorList>
            <person name="Schreiber L."/>
            <person name="Bjerg J.T."/>
            <person name="Boggild A."/>
            <person name="Van De Vossenberg J."/>
            <person name="Meysman F."/>
            <person name="Nielsen L.P."/>
            <person name="Schramm A."/>
            <person name="Kjeldsen K.U."/>
        </authorList>
    </citation>
    <scope>NUCLEOTIDE SEQUENCE [LARGE SCALE GENOMIC DNA]</scope>
    <source>
        <strain evidence="1">A1</strain>
    </source>
</reference>
<gene>
    <name evidence="1" type="ORF">VT98_11552</name>
</gene>
<keyword evidence="2" id="KW-1185">Reference proteome</keyword>
<organism evidence="1 2">
    <name type="scientific">Candidatus Electrothrix communis</name>
    <dbReference type="NCBI Taxonomy" id="1859133"/>
    <lineage>
        <taxon>Bacteria</taxon>
        <taxon>Pseudomonadati</taxon>
        <taxon>Thermodesulfobacteriota</taxon>
        <taxon>Desulfobulbia</taxon>
        <taxon>Desulfobulbales</taxon>
        <taxon>Desulfobulbaceae</taxon>
        <taxon>Candidatus Electrothrix</taxon>
    </lineage>
</organism>